<sequence>LTSSNDSEIHNVVPSTEQKRDKISQSHKKKETNNIVGDIFDFTATLISEDSHMIENSVTARHEKSDTTNPNTELSNDRDEFIDNSSDVLTEAEVCKEIKTLPETEISITTTPSIPLSHISNSEDNISEVKFLPETEVSISTESYISDSTSSKLSQENNPEINHKVSCSVKVMASNKNRLYQYSIEHGINPKEFSIITDAERNRWAMGCFPADLERDIRFYRGGIKRKEDPRKYRKFLTDRERLVGEELLRCSMLKSGLSTAWLDDLMKEWEKIHAQFTQISFEEKTLFVSQVNVQSGPSKLRSPISVLSKDPEERQQHVIDMVLERFPYLTLKHSFKYSNYFDFNRSVLCPLCNKNHKKEKIKSNVEGVWGSGDYVNTKTYRLEFNPNSNRKSIG</sequence>
<dbReference type="EMBL" id="CAJVQB010053666">
    <property type="protein sequence ID" value="CAG8836482.1"/>
    <property type="molecule type" value="Genomic_DNA"/>
</dbReference>
<evidence type="ECO:0000313" key="3">
    <source>
        <dbReference type="Proteomes" id="UP000789901"/>
    </source>
</evidence>
<feature type="region of interest" description="Disordered" evidence="1">
    <location>
        <begin position="58"/>
        <end position="79"/>
    </location>
</feature>
<evidence type="ECO:0000256" key="1">
    <source>
        <dbReference type="SAM" id="MobiDB-lite"/>
    </source>
</evidence>
<comment type="caution">
    <text evidence="2">The sequence shown here is derived from an EMBL/GenBank/DDBJ whole genome shotgun (WGS) entry which is preliminary data.</text>
</comment>
<accession>A0ABN7WNQ2</accession>
<protein>
    <submittedName>
        <fullName evidence="2">39399_t:CDS:1</fullName>
    </submittedName>
</protein>
<reference evidence="2 3" key="1">
    <citation type="submission" date="2021-06" db="EMBL/GenBank/DDBJ databases">
        <authorList>
            <person name="Kallberg Y."/>
            <person name="Tangrot J."/>
            <person name="Rosling A."/>
        </authorList>
    </citation>
    <scope>NUCLEOTIDE SEQUENCE [LARGE SCALE GENOMIC DNA]</scope>
    <source>
        <strain evidence="2 3">120-4 pot B 10/14</strain>
    </source>
</reference>
<feature type="non-terminal residue" evidence="2">
    <location>
        <position position="1"/>
    </location>
</feature>
<dbReference type="Proteomes" id="UP000789901">
    <property type="component" value="Unassembled WGS sequence"/>
</dbReference>
<name>A0ABN7WNQ2_GIGMA</name>
<evidence type="ECO:0000313" key="2">
    <source>
        <dbReference type="EMBL" id="CAG8836482.1"/>
    </source>
</evidence>
<proteinExistence type="predicted"/>
<organism evidence="2 3">
    <name type="scientific">Gigaspora margarita</name>
    <dbReference type="NCBI Taxonomy" id="4874"/>
    <lineage>
        <taxon>Eukaryota</taxon>
        <taxon>Fungi</taxon>
        <taxon>Fungi incertae sedis</taxon>
        <taxon>Mucoromycota</taxon>
        <taxon>Glomeromycotina</taxon>
        <taxon>Glomeromycetes</taxon>
        <taxon>Diversisporales</taxon>
        <taxon>Gigasporaceae</taxon>
        <taxon>Gigaspora</taxon>
    </lineage>
</organism>
<feature type="region of interest" description="Disordered" evidence="1">
    <location>
        <begin position="1"/>
        <end position="29"/>
    </location>
</feature>
<keyword evidence="3" id="KW-1185">Reference proteome</keyword>
<gene>
    <name evidence="2" type="ORF">GMARGA_LOCUS33061</name>
</gene>